<dbReference type="PANTHER" id="PTHR43398">
    <property type="entry name" value="DOLICHOL-PHOSPHATE MANNOSYLTRANSFERASE SUBUNIT 1"/>
    <property type="match status" value="1"/>
</dbReference>
<protein>
    <submittedName>
        <fullName evidence="5">Dolichol-phosphate mannosyltransferase</fullName>
    </submittedName>
</protein>
<dbReference type="FunFam" id="3.90.550.10:FF:000122">
    <property type="entry name" value="Dolichol-phosphate mannosyltransferase subunit 1"/>
    <property type="match status" value="1"/>
</dbReference>
<evidence type="ECO:0000313" key="6">
    <source>
        <dbReference type="Proteomes" id="UP000503640"/>
    </source>
</evidence>
<dbReference type="Proteomes" id="UP000503640">
    <property type="component" value="Unassembled WGS sequence"/>
</dbReference>
<dbReference type="EMBL" id="BJTG01000002">
    <property type="protein sequence ID" value="GEJ56312.1"/>
    <property type="molecule type" value="Genomic_DNA"/>
</dbReference>
<evidence type="ECO:0000256" key="2">
    <source>
        <dbReference type="ARBA" id="ARBA00022676"/>
    </source>
</evidence>
<dbReference type="GO" id="GO:0016020">
    <property type="term" value="C:membrane"/>
    <property type="evidence" value="ECO:0007669"/>
    <property type="project" value="GOC"/>
</dbReference>
<gene>
    <name evidence="5" type="ORF">AMYX_10530</name>
</gene>
<keyword evidence="6" id="KW-1185">Reference proteome</keyword>
<evidence type="ECO:0000313" key="5">
    <source>
        <dbReference type="EMBL" id="GEJ56312.1"/>
    </source>
</evidence>
<organism evidence="5 6">
    <name type="scientific">Anaeromyxobacter diazotrophicus</name>
    <dbReference type="NCBI Taxonomy" id="2590199"/>
    <lineage>
        <taxon>Bacteria</taxon>
        <taxon>Pseudomonadati</taxon>
        <taxon>Myxococcota</taxon>
        <taxon>Myxococcia</taxon>
        <taxon>Myxococcales</taxon>
        <taxon>Cystobacterineae</taxon>
        <taxon>Anaeromyxobacteraceae</taxon>
        <taxon>Anaeromyxobacter</taxon>
    </lineage>
</organism>
<dbReference type="PANTHER" id="PTHR43398:SF1">
    <property type="entry name" value="DOLICHOL-PHOSPHATE MANNOSYLTRANSFERASE SUBUNIT 1"/>
    <property type="match status" value="1"/>
</dbReference>
<evidence type="ECO:0000259" key="4">
    <source>
        <dbReference type="Pfam" id="PF00535"/>
    </source>
</evidence>
<dbReference type="Gene3D" id="3.90.550.10">
    <property type="entry name" value="Spore Coat Polysaccharide Biosynthesis Protein SpsA, Chain A"/>
    <property type="match status" value="1"/>
</dbReference>
<dbReference type="InterPro" id="IPR029044">
    <property type="entry name" value="Nucleotide-diphossugar_trans"/>
</dbReference>
<feature type="domain" description="Glycosyltransferase 2-like" evidence="4">
    <location>
        <begin position="12"/>
        <end position="176"/>
    </location>
</feature>
<keyword evidence="3 5" id="KW-0808">Transferase</keyword>
<dbReference type="GO" id="GO:0009247">
    <property type="term" value="P:glycolipid biosynthetic process"/>
    <property type="evidence" value="ECO:0007669"/>
    <property type="project" value="TreeGrafter"/>
</dbReference>
<comment type="caution">
    <text evidence="5">The sequence shown here is derived from an EMBL/GenBank/DDBJ whole genome shotgun (WGS) entry which is preliminary data.</text>
</comment>
<comment type="similarity">
    <text evidence="1">Belongs to the glycosyltransferase 2 family.</text>
</comment>
<dbReference type="GO" id="GO:0004582">
    <property type="term" value="F:dolichyl-phosphate beta-D-mannosyltransferase activity"/>
    <property type="evidence" value="ECO:0007669"/>
    <property type="project" value="InterPro"/>
</dbReference>
<keyword evidence="2 5" id="KW-0328">Glycosyltransferase</keyword>
<evidence type="ECO:0000256" key="3">
    <source>
        <dbReference type="ARBA" id="ARBA00022679"/>
    </source>
</evidence>
<dbReference type="InterPro" id="IPR039528">
    <property type="entry name" value="DPM1-like"/>
</dbReference>
<dbReference type="Pfam" id="PF00535">
    <property type="entry name" value="Glycos_transf_2"/>
    <property type="match status" value="1"/>
</dbReference>
<evidence type="ECO:0000256" key="1">
    <source>
        <dbReference type="ARBA" id="ARBA00006739"/>
    </source>
</evidence>
<dbReference type="SUPFAM" id="SSF53448">
    <property type="entry name" value="Nucleotide-diphospho-sugar transferases"/>
    <property type="match status" value="1"/>
</dbReference>
<name>A0A7I9VIS4_9BACT</name>
<dbReference type="CDD" id="cd06442">
    <property type="entry name" value="DPM1_like"/>
    <property type="match status" value="1"/>
</dbReference>
<sequence>MTSSPNRRRALVCLPTYDERENLEPIVRAILDASPELEILVIDDNSPDGTGELADRLAAAEPRLHVLHRPGKAGLGKAYLAGFAWALERGYALVLEMDADFSHNPRYLPRMIELAGEADLVLGSRNVAGGGTVNWGLGRKLLSRGGSLYARTILGLPVRDLTGGFKCFRREVLEAIDLPTVECSGYAFQIELTYRTVKKGFRVVETPIVFEDRRVGHSKMSRRIVLEAISKVWSIRRSGFARTT</sequence>
<reference evidence="6" key="1">
    <citation type="journal article" date="2020" name="Appl. Environ. Microbiol.">
        <title>Diazotrophic Anaeromyxobacter Isolates from Soils.</title>
        <authorList>
            <person name="Masuda Y."/>
            <person name="Yamanaka H."/>
            <person name="Xu Z.X."/>
            <person name="Shiratori Y."/>
            <person name="Aono T."/>
            <person name="Amachi S."/>
            <person name="Senoo K."/>
            <person name="Itoh H."/>
        </authorList>
    </citation>
    <scope>NUCLEOTIDE SEQUENCE [LARGE SCALE GENOMIC DNA]</scope>
    <source>
        <strain evidence="6">R267</strain>
    </source>
</reference>
<dbReference type="InterPro" id="IPR001173">
    <property type="entry name" value="Glyco_trans_2-like"/>
</dbReference>
<proteinExistence type="inferred from homology"/>
<dbReference type="RefSeq" id="WP_176063662.1">
    <property type="nucleotide sequence ID" value="NZ_BJTG01000002.1"/>
</dbReference>
<dbReference type="AlphaFoldDB" id="A0A7I9VIS4"/>
<accession>A0A7I9VIS4</accession>